<evidence type="ECO:0000256" key="6">
    <source>
        <dbReference type="ARBA" id="ARBA00023136"/>
    </source>
</evidence>
<dbReference type="RefSeq" id="WP_288183483.1">
    <property type="nucleotide sequence ID" value="NZ_LT608335.1"/>
</dbReference>
<dbReference type="PANTHER" id="PTHR34582:SF7">
    <property type="entry name" value="UPF0702 TRANSMEMBRANE PROTEIN YDFS"/>
    <property type="match status" value="1"/>
</dbReference>
<evidence type="ECO:0000256" key="7">
    <source>
        <dbReference type="SAM" id="Phobius"/>
    </source>
</evidence>
<keyword evidence="4 7" id="KW-0812">Transmembrane</keyword>
<comment type="subcellular location">
    <subcellularLocation>
        <location evidence="1">Cell membrane</location>
        <topology evidence="1">Multi-pass membrane protein</topology>
    </subcellularLocation>
</comment>
<evidence type="ECO:0000259" key="9">
    <source>
        <dbReference type="Pfam" id="PF20730"/>
    </source>
</evidence>
<organism evidence="10">
    <name type="scientific">uncultured Sporomusa sp</name>
    <dbReference type="NCBI Taxonomy" id="307249"/>
    <lineage>
        <taxon>Bacteria</taxon>
        <taxon>Bacillati</taxon>
        <taxon>Bacillota</taxon>
        <taxon>Negativicutes</taxon>
        <taxon>Selenomonadales</taxon>
        <taxon>Sporomusaceae</taxon>
        <taxon>Sporomusa</taxon>
        <taxon>environmental samples</taxon>
    </lineage>
</organism>
<dbReference type="InterPro" id="IPR023090">
    <property type="entry name" value="UPF0702_alpha/beta_dom_sf"/>
</dbReference>
<name>A0A212LP37_9FIRM</name>
<feature type="transmembrane region" description="Helical" evidence="7">
    <location>
        <begin position="6"/>
        <end position="26"/>
    </location>
</feature>
<evidence type="ECO:0000256" key="3">
    <source>
        <dbReference type="ARBA" id="ARBA00022475"/>
    </source>
</evidence>
<comment type="similarity">
    <text evidence="2">Belongs to the UPF0702 family.</text>
</comment>
<dbReference type="GO" id="GO:0005886">
    <property type="term" value="C:plasma membrane"/>
    <property type="evidence" value="ECO:0007669"/>
    <property type="project" value="UniProtKB-SubCell"/>
</dbReference>
<protein>
    <recommendedName>
        <fullName evidence="11">DUF421 domain-containing protein</fullName>
    </recommendedName>
</protein>
<dbReference type="AlphaFoldDB" id="A0A212LP37"/>
<gene>
    <name evidence="10" type="ORF">KL86SPO_20504</name>
</gene>
<proteinExistence type="inferred from homology"/>
<dbReference type="InterPro" id="IPR007353">
    <property type="entry name" value="DUF421"/>
</dbReference>
<evidence type="ECO:0000313" key="10">
    <source>
        <dbReference type="EMBL" id="SCM79308.1"/>
    </source>
</evidence>
<dbReference type="Pfam" id="PF20730">
    <property type="entry name" value="YetF_N"/>
    <property type="match status" value="1"/>
</dbReference>
<accession>A0A212LP37</accession>
<evidence type="ECO:0000256" key="4">
    <source>
        <dbReference type="ARBA" id="ARBA00022692"/>
    </source>
</evidence>
<feature type="domain" description="YetF C-terminal" evidence="8">
    <location>
        <begin position="175"/>
        <end position="230"/>
    </location>
</feature>
<sequence length="231" mass="25362">MASDFGLIIRTLITLLCLLIITRILGRRTLSELTFYDFVIGLILGNVGAAIITDGFSIREGIIALVVAALWALTMNVLSLKFIPARKMIEAEPLLVINGGKILEGNLQKRYYNINDLLELLREQEIFDPSQVEKALIESDGQLSVLKKTEYQSPAIKDLNNAGGQAPVSRLTGTEVIIDGKVIEQGLAKSGLTLQKLEFQLLSLGIKSVEDVMLAMFTPEGNLYVDKKNDA</sequence>
<keyword evidence="3" id="KW-1003">Cell membrane</keyword>
<keyword evidence="5 7" id="KW-1133">Transmembrane helix</keyword>
<dbReference type="Pfam" id="PF04239">
    <property type="entry name" value="DUF421"/>
    <property type="match status" value="2"/>
</dbReference>
<evidence type="ECO:0000259" key="8">
    <source>
        <dbReference type="Pfam" id="PF04239"/>
    </source>
</evidence>
<dbReference type="Gene3D" id="3.30.240.20">
    <property type="entry name" value="bsu07140 like domains"/>
    <property type="match status" value="2"/>
</dbReference>
<evidence type="ECO:0008006" key="11">
    <source>
        <dbReference type="Google" id="ProtNLM"/>
    </source>
</evidence>
<keyword evidence="6 7" id="KW-0472">Membrane</keyword>
<evidence type="ECO:0000256" key="2">
    <source>
        <dbReference type="ARBA" id="ARBA00006448"/>
    </source>
</evidence>
<dbReference type="InterPro" id="IPR048454">
    <property type="entry name" value="YetF_N"/>
</dbReference>
<feature type="transmembrane region" description="Helical" evidence="7">
    <location>
        <begin position="33"/>
        <end position="52"/>
    </location>
</feature>
<feature type="domain" description="YetF-like N-terminal transmembrane" evidence="9">
    <location>
        <begin position="7"/>
        <end position="77"/>
    </location>
</feature>
<dbReference type="PANTHER" id="PTHR34582">
    <property type="entry name" value="UPF0702 TRANSMEMBRANE PROTEIN YCAP"/>
    <property type="match status" value="1"/>
</dbReference>
<feature type="domain" description="YetF C-terminal" evidence="8">
    <location>
        <begin position="81"/>
        <end position="153"/>
    </location>
</feature>
<feature type="transmembrane region" description="Helical" evidence="7">
    <location>
        <begin position="58"/>
        <end position="78"/>
    </location>
</feature>
<evidence type="ECO:0000256" key="1">
    <source>
        <dbReference type="ARBA" id="ARBA00004651"/>
    </source>
</evidence>
<dbReference type="EMBL" id="FMJE01000002">
    <property type="protein sequence ID" value="SCM79308.1"/>
    <property type="molecule type" value="Genomic_DNA"/>
</dbReference>
<evidence type="ECO:0000256" key="5">
    <source>
        <dbReference type="ARBA" id="ARBA00022989"/>
    </source>
</evidence>
<reference evidence="10" key="1">
    <citation type="submission" date="2016-08" db="EMBL/GenBank/DDBJ databases">
        <authorList>
            <person name="Seilhamer J.J."/>
        </authorList>
    </citation>
    <scope>NUCLEOTIDE SEQUENCE</scope>
    <source>
        <strain evidence="10">86</strain>
    </source>
</reference>